<evidence type="ECO:0000313" key="3">
    <source>
        <dbReference type="RefSeq" id="XP_013779932.1"/>
    </source>
</evidence>
<proteinExistence type="predicted"/>
<keyword evidence="1" id="KW-0732">Signal</keyword>
<sequence>MMKTISFLCVIVVQLACLVHAQSNRDALDVSTTNKKVGVPEVRLGAAGSGTDSKNWNAGVKAAVGTKIWESKNGRASLGLGAAYNQGFARSHGYPFKTKPDFGVGASFRFRFKRSEN</sequence>
<feature type="signal peptide" evidence="1">
    <location>
        <begin position="1"/>
        <end position="21"/>
    </location>
</feature>
<evidence type="ECO:0000313" key="2">
    <source>
        <dbReference type="Proteomes" id="UP000694941"/>
    </source>
</evidence>
<evidence type="ECO:0000256" key="1">
    <source>
        <dbReference type="SAM" id="SignalP"/>
    </source>
</evidence>
<name>A0ABM1BDS3_LIMPO</name>
<organism evidence="2 3">
    <name type="scientific">Limulus polyphemus</name>
    <name type="common">Atlantic horseshoe crab</name>
    <dbReference type="NCBI Taxonomy" id="6850"/>
    <lineage>
        <taxon>Eukaryota</taxon>
        <taxon>Metazoa</taxon>
        <taxon>Ecdysozoa</taxon>
        <taxon>Arthropoda</taxon>
        <taxon>Chelicerata</taxon>
        <taxon>Merostomata</taxon>
        <taxon>Xiphosura</taxon>
        <taxon>Limulidae</taxon>
        <taxon>Limulus</taxon>
    </lineage>
</organism>
<reference evidence="3" key="1">
    <citation type="submission" date="2025-08" db="UniProtKB">
        <authorList>
            <consortium name="RefSeq"/>
        </authorList>
    </citation>
    <scope>IDENTIFICATION</scope>
    <source>
        <tissue evidence="3">Muscle</tissue>
    </source>
</reference>
<dbReference type="RefSeq" id="XP_013779932.1">
    <property type="nucleotide sequence ID" value="XM_013924478.2"/>
</dbReference>
<dbReference type="Proteomes" id="UP000694941">
    <property type="component" value="Unplaced"/>
</dbReference>
<gene>
    <name evidence="3" type="primary">LOC106464350</name>
</gene>
<dbReference type="GeneID" id="106464350"/>
<protein>
    <submittedName>
        <fullName evidence="3">Uncharacterized protein LOC106464350</fullName>
    </submittedName>
</protein>
<accession>A0ABM1BDS3</accession>
<keyword evidence="2" id="KW-1185">Reference proteome</keyword>
<feature type="chain" id="PRO_5045704283" evidence="1">
    <location>
        <begin position="22"/>
        <end position="117"/>
    </location>
</feature>